<accession>A0A6A3GNP2</accession>
<reference evidence="1 2" key="1">
    <citation type="submission" date="2018-09" db="EMBL/GenBank/DDBJ databases">
        <title>Genomic investigation of the strawberry pathogen Phytophthora fragariae indicates pathogenicity is determined by transcriptional variation in three key races.</title>
        <authorList>
            <person name="Adams T.M."/>
            <person name="Armitage A.D."/>
            <person name="Sobczyk M.K."/>
            <person name="Bates H.J."/>
            <person name="Dunwell J.M."/>
            <person name="Nellist C.F."/>
            <person name="Harrison R.J."/>
        </authorList>
    </citation>
    <scope>NUCLEOTIDE SEQUENCE [LARGE SCALE GENOMIC DNA]</scope>
    <source>
        <strain evidence="1 2">SCRP324</strain>
    </source>
</reference>
<gene>
    <name evidence="1" type="ORF">PR002_g30784</name>
</gene>
<name>A0A6A3GNP2_9STRA</name>
<organism evidence="1 2">
    <name type="scientific">Phytophthora rubi</name>
    <dbReference type="NCBI Taxonomy" id="129364"/>
    <lineage>
        <taxon>Eukaryota</taxon>
        <taxon>Sar</taxon>
        <taxon>Stramenopiles</taxon>
        <taxon>Oomycota</taxon>
        <taxon>Peronosporomycetes</taxon>
        <taxon>Peronosporales</taxon>
        <taxon>Peronosporaceae</taxon>
        <taxon>Phytophthora</taxon>
    </lineage>
</organism>
<dbReference type="EMBL" id="QXFU01007336">
    <property type="protein sequence ID" value="KAE8958701.1"/>
    <property type="molecule type" value="Genomic_DNA"/>
</dbReference>
<comment type="caution">
    <text evidence="1">The sequence shown here is derived from an EMBL/GenBank/DDBJ whole genome shotgun (WGS) entry which is preliminary data.</text>
</comment>
<dbReference type="Proteomes" id="UP000435112">
    <property type="component" value="Unassembled WGS sequence"/>
</dbReference>
<protein>
    <submittedName>
        <fullName evidence="1">Uncharacterized protein</fullName>
    </submittedName>
</protein>
<evidence type="ECO:0000313" key="1">
    <source>
        <dbReference type="EMBL" id="KAE8958701.1"/>
    </source>
</evidence>
<sequence>MIMYPSSQKHLSRVSTASSSITALMALASSLAICRVTEDVTHRKTDLGHDL</sequence>
<dbReference type="AlphaFoldDB" id="A0A6A3GNP2"/>
<proteinExistence type="predicted"/>
<evidence type="ECO:0000313" key="2">
    <source>
        <dbReference type="Proteomes" id="UP000435112"/>
    </source>
</evidence>